<evidence type="ECO:0000256" key="2">
    <source>
        <dbReference type="ARBA" id="ARBA00023235"/>
    </source>
</evidence>
<dbReference type="EC" id="5.2.1.8" evidence="3"/>
<evidence type="ECO:0000313" key="6">
    <source>
        <dbReference type="Proteomes" id="UP001257659"/>
    </source>
</evidence>
<dbReference type="PROSITE" id="PS51257">
    <property type="entry name" value="PROKAR_LIPOPROTEIN"/>
    <property type="match status" value="1"/>
</dbReference>
<reference evidence="5 6" key="1">
    <citation type="submission" date="2023-07" db="EMBL/GenBank/DDBJ databases">
        <title>Genomic Encyclopedia of Type Strains, Phase IV (KMG-IV): sequencing the most valuable type-strain genomes for metagenomic binning, comparative biology and taxonomic classification.</title>
        <authorList>
            <person name="Goeker M."/>
        </authorList>
    </citation>
    <scope>NUCLEOTIDE SEQUENCE [LARGE SCALE GENOMIC DNA]</scope>
    <source>
        <strain evidence="5 6">DSM 102814</strain>
    </source>
</reference>
<dbReference type="InterPro" id="IPR002130">
    <property type="entry name" value="Cyclophilin-type_PPIase_dom"/>
</dbReference>
<organism evidence="5 6">
    <name type="scientific">Mesonia maritima</name>
    <dbReference type="NCBI Taxonomy" id="1793873"/>
    <lineage>
        <taxon>Bacteria</taxon>
        <taxon>Pseudomonadati</taxon>
        <taxon>Bacteroidota</taxon>
        <taxon>Flavobacteriia</taxon>
        <taxon>Flavobacteriales</taxon>
        <taxon>Flavobacteriaceae</taxon>
        <taxon>Mesonia</taxon>
    </lineage>
</organism>
<dbReference type="SUPFAM" id="SSF50891">
    <property type="entry name" value="Cyclophilin-like"/>
    <property type="match status" value="1"/>
</dbReference>
<evidence type="ECO:0000313" key="5">
    <source>
        <dbReference type="EMBL" id="MDR6300858.1"/>
    </source>
</evidence>
<keyword evidence="6" id="KW-1185">Reference proteome</keyword>
<accession>A0ABU1K5H0</accession>
<dbReference type="CDD" id="cd00317">
    <property type="entry name" value="cyclophilin"/>
    <property type="match status" value="1"/>
</dbReference>
<dbReference type="GO" id="GO:0003755">
    <property type="term" value="F:peptidyl-prolyl cis-trans isomerase activity"/>
    <property type="evidence" value="ECO:0007669"/>
    <property type="project" value="UniProtKB-EC"/>
</dbReference>
<comment type="similarity">
    <text evidence="3">Belongs to the cyclophilin-type PPIase family.</text>
</comment>
<dbReference type="Gene3D" id="2.40.100.10">
    <property type="entry name" value="Cyclophilin-like"/>
    <property type="match status" value="1"/>
</dbReference>
<comment type="caution">
    <text evidence="5">The sequence shown here is derived from an EMBL/GenBank/DDBJ whole genome shotgun (WGS) entry which is preliminary data.</text>
</comment>
<evidence type="ECO:0000256" key="3">
    <source>
        <dbReference type="RuleBase" id="RU363019"/>
    </source>
</evidence>
<proteinExistence type="inferred from homology"/>
<dbReference type="PANTHER" id="PTHR45625:SF4">
    <property type="entry name" value="PEPTIDYLPROLYL ISOMERASE DOMAIN AND WD REPEAT-CONTAINING PROTEIN 1"/>
    <property type="match status" value="1"/>
</dbReference>
<keyword evidence="2 3" id="KW-0413">Isomerase</keyword>
<comment type="catalytic activity">
    <reaction evidence="3">
        <text>[protein]-peptidylproline (omega=180) = [protein]-peptidylproline (omega=0)</text>
        <dbReference type="Rhea" id="RHEA:16237"/>
        <dbReference type="Rhea" id="RHEA-COMP:10747"/>
        <dbReference type="Rhea" id="RHEA-COMP:10748"/>
        <dbReference type="ChEBI" id="CHEBI:83833"/>
        <dbReference type="ChEBI" id="CHEBI:83834"/>
        <dbReference type="EC" id="5.2.1.8"/>
    </reaction>
</comment>
<dbReference type="PROSITE" id="PS50072">
    <property type="entry name" value="CSA_PPIASE_2"/>
    <property type="match status" value="1"/>
</dbReference>
<dbReference type="Proteomes" id="UP001257659">
    <property type="component" value="Unassembled WGS sequence"/>
</dbReference>
<protein>
    <recommendedName>
        <fullName evidence="3">Peptidyl-prolyl cis-trans isomerase</fullName>
        <shortName evidence="3">PPIase</shortName>
        <ecNumber evidence="3">5.2.1.8</ecNumber>
    </recommendedName>
</protein>
<dbReference type="InterPro" id="IPR029000">
    <property type="entry name" value="Cyclophilin-like_dom_sf"/>
</dbReference>
<sequence length="251" mass="28593">MSFAKYLIYFLLIIPIVSSCEDTKSKKTEQQNSITKSVKKEQAKKDDSIVNSIKIPAGGTKTEVNLREIEFVEQEELIPFLEKYGENNPENLVLISTSFGDIKVRLFNDTPLHRANFIRLVKMGYFNTTFFHRVAKDFVIQGGNSDRVATTKVRNRVGSFLIPSEFSNQHKHNRGAFSAAKYAEQNVSKASSPFEFFIVQSQRGAHHLDNDHTVFGEVISGMDVVDKIAQVEVDDKEWPRENVEMKIKILD</sequence>
<gene>
    <name evidence="5" type="ORF">GGR31_001501</name>
</gene>
<evidence type="ECO:0000259" key="4">
    <source>
        <dbReference type="PROSITE" id="PS50072"/>
    </source>
</evidence>
<dbReference type="PRINTS" id="PR00153">
    <property type="entry name" value="CSAPPISMRASE"/>
</dbReference>
<dbReference type="PANTHER" id="PTHR45625">
    <property type="entry name" value="PEPTIDYL-PROLYL CIS-TRANS ISOMERASE-RELATED"/>
    <property type="match status" value="1"/>
</dbReference>
<keyword evidence="1 3" id="KW-0697">Rotamase</keyword>
<name>A0ABU1K5H0_9FLAO</name>
<evidence type="ECO:0000256" key="1">
    <source>
        <dbReference type="ARBA" id="ARBA00023110"/>
    </source>
</evidence>
<dbReference type="InterPro" id="IPR044666">
    <property type="entry name" value="Cyclophilin_A-like"/>
</dbReference>
<dbReference type="EMBL" id="JAVDQA010000003">
    <property type="protein sequence ID" value="MDR6300858.1"/>
    <property type="molecule type" value="Genomic_DNA"/>
</dbReference>
<feature type="domain" description="PPIase cyclophilin-type" evidence="4">
    <location>
        <begin position="91"/>
        <end position="245"/>
    </location>
</feature>
<comment type="function">
    <text evidence="3">PPIases accelerate the folding of proteins. It catalyzes the cis-trans isomerization of proline imidic peptide bonds in oligopeptides.</text>
</comment>
<dbReference type="Pfam" id="PF00160">
    <property type="entry name" value="Pro_isomerase"/>
    <property type="match status" value="1"/>
</dbReference>
<dbReference type="RefSeq" id="WP_309727752.1">
    <property type="nucleotide sequence ID" value="NZ_JAVDQA010000003.1"/>
</dbReference>